<sequence length="583" mass="64844">MGTFCGFDPRNLLICCILLFLSSSTAQLSFAAKTRHFKWAVEYMFWAPDCQEHVVMGINGQFPGPTIRAKAGDTIAIELTNKLHTEGVVIHWHGIRQLGTPWADGTASISQCAINPGETFLYRFKVDKAGTYFYHGHLGMQRSAGLYGSLIVDVAEGEKEPFHYDGEFNLLLSDWWHESVHEQEVGLSSNPFRWIGEPQSLLINGRGQYNCSLAAQFSNGTTEQCKLRGNEQCAPQILHVLPNKTYRIRIASTTALASLNLAVANHKMVVVEADGNYVQPFEVEDMDIYSGESYSVLLTTNQDPSKNYWVSVGVRGRKPQTPQGLTILNYRPTSASKLPLTPPPVTPRWDDYNHSKSFSNKILALMGSPKPPRSFDRRIFLLNTQNRISGFTKWAINNVSLVLPATPYLGSIKFGLKGAFDQNSPPENFPGDYDVMKPALNPNSTHGNGVYLLGLNTTVDIILQNANALAADVSEIHPWHLHGHDFWVLGYGEGKFSEKDEKKLNLKNPPLRNTAVIFPFGWTALRFVADNPGAWAFHCHIEPHLHMGMGVVFAEGVHRVGRIPNEALACGLTGKRFLKPTKN</sequence>
<comment type="caution">
    <text evidence="1">The sequence shown here is derived from an EMBL/GenBank/DDBJ whole genome shotgun (WGS) entry which is preliminary data.</text>
</comment>
<evidence type="ECO:0000313" key="1">
    <source>
        <dbReference type="EMBL" id="KAJ4724554.1"/>
    </source>
</evidence>
<gene>
    <name evidence="1" type="ORF">OWV82_003535</name>
</gene>
<name>A0ACC1YMD6_MELAZ</name>
<reference evidence="1 2" key="1">
    <citation type="journal article" date="2023" name="Science">
        <title>Complex scaffold remodeling in plant triterpene biosynthesis.</title>
        <authorList>
            <person name="De La Pena R."/>
            <person name="Hodgson H."/>
            <person name="Liu J.C."/>
            <person name="Stephenson M.J."/>
            <person name="Martin A.C."/>
            <person name="Owen C."/>
            <person name="Harkess A."/>
            <person name="Leebens-Mack J."/>
            <person name="Jimenez L.E."/>
            <person name="Osbourn A."/>
            <person name="Sattely E.S."/>
        </authorList>
    </citation>
    <scope>NUCLEOTIDE SEQUENCE [LARGE SCALE GENOMIC DNA]</scope>
    <source>
        <strain evidence="2">cv. JPN11</strain>
        <tissue evidence="1">Leaf</tissue>
    </source>
</reference>
<organism evidence="1 2">
    <name type="scientific">Melia azedarach</name>
    <name type="common">Chinaberry tree</name>
    <dbReference type="NCBI Taxonomy" id="155640"/>
    <lineage>
        <taxon>Eukaryota</taxon>
        <taxon>Viridiplantae</taxon>
        <taxon>Streptophyta</taxon>
        <taxon>Embryophyta</taxon>
        <taxon>Tracheophyta</taxon>
        <taxon>Spermatophyta</taxon>
        <taxon>Magnoliopsida</taxon>
        <taxon>eudicotyledons</taxon>
        <taxon>Gunneridae</taxon>
        <taxon>Pentapetalae</taxon>
        <taxon>rosids</taxon>
        <taxon>malvids</taxon>
        <taxon>Sapindales</taxon>
        <taxon>Meliaceae</taxon>
        <taxon>Melia</taxon>
    </lineage>
</organism>
<dbReference type="EMBL" id="CM051395">
    <property type="protein sequence ID" value="KAJ4724554.1"/>
    <property type="molecule type" value="Genomic_DNA"/>
</dbReference>
<protein>
    <submittedName>
        <fullName evidence="1">L-ascorbate oxidase</fullName>
    </submittedName>
</protein>
<dbReference type="Proteomes" id="UP001164539">
    <property type="component" value="Chromosome 2"/>
</dbReference>
<accession>A0ACC1YMD6</accession>
<evidence type="ECO:0000313" key="2">
    <source>
        <dbReference type="Proteomes" id="UP001164539"/>
    </source>
</evidence>
<keyword evidence="2" id="KW-1185">Reference proteome</keyword>
<proteinExistence type="predicted"/>